<protein>
    <submittedName>
        <fullName evidence="4">Cobalamin-binding domain protein</fullName>
    </submittedName>
</protein>
<dbReference type="CDD" id="cd02065">
    <property type="entry name" value="B12-binding_like"/>
    <property type="match status" value="1"/>
</dbReference>
<dbReference type="Gene3D" id="3.40.50.280">
    <property type="entry name" value="Cobalamin-binding domain"/>
    <property type="match status" value="1"/>
</dbReference>
<dbReference type="InterPro" id="IPR050554">
    <property type="entry name" value="Met_Synthase/Corrinoid"/>
</dbReference>
<dbReference type="Pfam" id="PF02310">
    <property type="entry name" value="B12-binding"/>
    <property type="match status" value="1"/>
</dbReference>
<sequence length="219" mass="24652">MEIQPKELADLFLAGEEEKALQLVQQYLQQHSQQDLYHQLLTPAMYRIGELWENNIISVADEHLATAVCDFVVSAAELKRESIKGIKRKAMILGPEGEGHYIGMKMVSSLFKENGWQVHYMGPNLPLESAIESAKRWKPEVVALSAALVYRLPALQQYAAAFRELDFKPVILLGGRAVSIADPSFIREEGTVVVKDLQQLKDWIQTGKEADDDFHFSIG</sequence>
<dbReference type="AlphaFoldDB" id="A0A3M8P583"/>
<dbReference type="PROSITE" id="PS51332">
    <property type="entry name" value="B12_BINDING"/>
    <property type="match status" value="1"/>
</dbReference>
<reference evidence="4 5" key="1">
    <citation type="journal article" date="2018" name="Int. J. Syst. Evol. Microbiol.">
        <title>Planococcus salinus sp. nov., a moderately halophilic bacterium isolated from a saline-alkali soil.</title>
        <authorList>
            <person name="Gan L."/>
        </authorList>
    </citation>
    <scope>NUCLEOTIDE SEQUENCE [LARGE SCALE GENOMIC DNA]</scope>
    <source>
        <strain evidence="4 5">LCB217</strain>
    </source>
</reference>
<dbReference type="InterPro" id="IPR036594">
    <property type="entry name" value="Meth_synthase_dom"/>
</dbReference>
<dbReference type="Gene3D" id="1.10.1240.10">
    <property type="entry name" value="Methionine synthase domain"/>
    <property type="match status" value="1"/>
</dbReference>
<dbReference type="Pfam" id="PF02607">
    <property type="entry name" value="B12-binding_2"/>
    <property type="match status" value="1"/>
</dbReference>
<evidence type="ECO:0000259" key="3">
    <source>
        <dbReference type="PROSITE" id="PS51332"/>
    </source>
</evidence>
<dbReference type="GO" id="GO:0046653">
    <property type="term" value="P:tetrahydrofolate metabolic process"/>
    <property type="evidence" value="ECO:0007669"/>
    <property type="project" value="TreeGrafter"/>
</dbReference>
<dbReference type="InterPro" id="IPR003759">
    <property type="entry name" value="Cbl-bd_cap"/>
</dbReference>
<evidence type="ECO:0000256" key="1">
    <source>
        <dbReference type="ARBA" id="ARBA00022723"/>
    </source>
</evidence>
<dbReference type="RefSeq" id="WP_123166415.1">
    <property type="nucleotide sequence ID" value="NZ_RIAX01000015.1"/>
</dbReference>
<feature type="domain" description="B12-binding" evidence="3">
    <location>
        <begin position="87"/>
        <end position="217"/>
    </location>
</feature>
<dbReference type="Proteomes" id="UP000275473">
    <property type="component" value="Unassembled WGS sequence"/>
</dbReference>
<keyword evidence="5" id="KW-1185">Reference proteome</keyword>
<proteinExistence type="predicted"/>
<dbReference type="OrthoDB" id="5756833at2"/>
<dbReference type="GO" id="GO:0046872">
    <property type="term" value="F:metal ion binding"/>
    <property type="evidence" value="ECO:0007669"/>
    <property type="project" value="UniProtKB-KW"/>
</dbReference>
<organism evidence="4 5">
    <name type="scientific">Planococcus salinus</name>
    <dbReference type="NCBI Taxonomy" id="1848460"/>
    <lineage>
        <taxon>Bacteria</taxon>
        <taxon>Bacillati</taxon>
        <taxon>Bacillota</taxon>
        <taxon>Bacilli</taxon>
        <taxon>Bacillales</taxon>
        <taxon>Caryophanaceae</taxon>
        <taxon>Planococcus</taxon>
    </lineage>
</organism>
<comment type="caution">
    <text evidence="4">The sequence shown here is derived from an EMBL/GenBank/DDBJ whole genome shotgun (WGS) entry which is preliminary data.</text>
</comment>
<keyword evidence="2" id="KW-0170">Cobalt</keyword>
<dbReference type="SMART" id="SM01018">
    <property type="entry name" value="B12-binding_2"/>
    <property type="match status" value="1"/>
</dbReference>
<dbReference type="GO" id="GO:0050667">
    <property type="term" value="P:homocysteine metabolic process"/>
    <property type="evidence" value="ECO:0007669"/>
    <property type="project" value="TreeGrafter"/>
</dbReference>
<name>A0A3M8P583_9BACL</name>
<keyword evidence="1" id="KW-0479">Metal-binding</keyword>
<evidence type="ECO:0000313" key="5">
    <source>
        <dbReference type="Proteomes" id="UP000275473"/>
    </source>
</evidence>
<dbReference type="GO" id="GO:0005829">
    <property type="term" value="C:cytosol"/>
    <property type="evidence" value="ECO:0007669"/>
    <property type="project" value="TreeGrafter"/>
</dbReference>
<dbReference type="GO" id="GO:0031419">
    <property type="term" value="F:cobalamin binding"/>
    <property type="evidence" value="ECO:0007669"/>
    <property type="project" value="InterPro"/>
</dbReference>
<dbReference type="InterPro" id="IPR006158">
    <property type="entry name" value="Cobalamin-bd"/>
</dbReference>
<dbReference type="PANTHER" id="PTHR45833:SF1">
    <property type="entry name" value="METHIONINE SYNTHASE"/>
    <property type="match status" value="1"/>
</dbReference>
<evidence type="ECO:0000256" key="2">
    <source>
        <dbReference type="ARBA" id="ARBA00023285"/>
    </source>
</evidence>
<evidence type="ECO:0000313" key="4">
    <source>
        <dbReference type="EMBL" id="RNF38374.1"/>
    </source>
</evidence>
<dbReference type="InterPro" id="IPR036724">
    <property type="entry name" value="Cobalamin-bd_sf"/>
</dbReference>
<dbReference type="GO" id="GO:0008705">
    <property type="term" value="F:methionine synthase activity"/>
    <property type="evidence" value="ECO:0007669"/>
    <property type="project" value="TreeGrafter"/>
</dbReference>
<gene>
    <name evidence="4" type="ORF">EEX84_14755</name>
</gene>
<accession>A0A3M8P583</accession>
<dbReference type="EMBL" id="RIAX01000015">
    <property type="protein sequence ID" value="RNF38374.1"/>
    <property type="molecule type" value="Genomic_DNA"/>
</dbReference>
<dbReference type="SUPFAM" id="SSF52242">
    <property type="entry name" value="Cobalamin (vitamin B12)-binding domain"/>
    <property type="match status" value="1"/>
</dbReference>
<dbReference type="PANTHER" id="PTHR45833">
    <property type="entry name" value="METHIONINE SYNTHASE"/>
    <property type="match status" value="1"/>
</dbReference>